<evidence type="ECO:0000313" key="2">
    <source>
        <dbReference type="Proteomes" id="UP000076502"/>
    </source>
</evidence>
<keyword evidence="2" id="KW-1185">Reference proteome</keyword>
<protein>
    <submittedName>
        <fullName evidence="1">Uncharacterized protein</fullName>
    </submittedName>
</protein>
<dbReference type="Proteomes" id="UP000076502">
    <property type="component" value="Unassembled WGS sequence"/>
</dbReference>
<organism evidence="1 2">
    <name type="scientific">Dufourea novaeangliae</name>
    <name type="common">Sweat bee</name>
    <dbReference type="NCBI Taxonomy" id="178035"/>
    <lineage>
        <taxon>Eukaryota</taxon>
        <taxon>Metazoa</taxon>
        <taxon>Ecdysozoa</taxon>
        <taxon>Arthropoda</taxon>
        <taxon>Hexapoda</taxon>
        <taxon>Insecta</taxon>
        <taxon>Pterygota</taxon>
        <taxon>Neoptera</taxon>
        <taxon>Endopterygota</taxon>
        <taxon>Hymenoptera</taxon>
        <taxon>Apocrita</taxon>
        <taxon>Aculeata</taxon>
        <taxon>Apoidea</taxon>
        <taxon>Anthophila</taxon>
        <taxon>Halictidae</taxon>
        <taxon>Rophitinae</taxon>
        <taxon>Dufourea</taxon>
    </lineage>
</organism>
<dbReference type="AlphaFoldDB" id="A0A154PQ50"/>
<dbReference type="EMBL" id="KQ435033">
    <property type="protein sequence ID" value="KZC14036.1"/>
    <property type="molecule type" value="Genomic_DNA"/>
</dbReference>
<proteinExistence type="predicted"/>
<evidence type="ECO:0000313" key="1">
    <source>
        <dbReference type="EMBL" id="KZC14036.1"/>
    </source>
</evidence>
<sequence>MMFHVNENFVYNWSQCWSLRTSLRRDARPRAHPVSKVREYCRVKRSTHLKEKKEKSDLQQQIEEVDALLYGAGIDD</sequence>
<name>A0A154PQ50_DUFNO</name>
<reference evidence="1 2" key="1">
    <citation type="submission" date="2015-07" db="EMBL/GenBank/DDBJ databases">
        <title>The genome of Dufourea novaeangliae.</title>
        <authorList>
            <person name="Pan H."/>
            <person name="Kapheim K."/>
        </authorList>
    </citation>
    <scope>NUCLEOTIDE SEQUENCE [LARGE SCALE GENOMIC DNA]</scope>
    <source>
        <strain evidence="1">0120121106</strain>
        <tissue evidence="1">Whole body</tissue>
    </source>
</reference>
<accession>A0A154PQ50</accession>
<gene>
    <name evidence="1" type="ORF">WN55_06468</name>
</gene>